<reference evidence="1" key="1">
    <citation type="submission" date="2013-07" db="EMBL/GenBank/DDBJ databases">
        <title>The Genome Sequence of Cryptococcus dejecticola CBS10117.</title>
        <authorList>
            <consortium name="The Broad Institute Genome Sequencing Platform"/>
            <person name="Cuomo C."/>
            <person name="Litvintseva A."/>
            <person name="Chen Y."/>
            <person name="Heitman J."/>
            <person name="Sun S."/>
            <person name="Springer D."/>
            <person name="Dromer F."/>
            <person name="Young S.K."/>
            <person name="Zeng Q."/>
            <person name="Gargeya S."/>
            <person name="Fitzgerald M."/>
            <person name="Abouelleil A."/>
            <person name="Alvarado L."/>
            <person name="Berlin A.M."/>
            <person name="Chapman S.B."/>
            <person name="Dewar J."/>
            <person name="Goldberg J."/>
            <person name="Griggs A."/>
            <person name="Gujja S."/>
            <person name="Hansen M."/>
            <person name="Howarth C."/>
            <person name="Imamovic A."/>
            <person name="Larimer J."/>
            <person name="McCowan C."/>
            <person name="Murphy C."/>
            <person name="Pearson M."/>
            <person name="Priest M."/>
            <person name="Roberts A."/>
            <person name="Saif S."/>
            <person name="Shea T."/>
            <person name="Sykes S."/>
            <person name="Wortman J."/>
            <person name="Nusbaum C."/>
            <person name="Birren B."/>
        </authorList>
    </citation>
    <scope>NUCLEOTIDE SEQUENCE [LARGE SCALE GENOMIC DNA]</scope>
    <source>
        <strain evidence="1">CBS 10117</strain>
    </source>
</reference>
<evidence type="ECO:0000313" key="1">
    <source>
        <dbReference type="EMBL" id="OBR83606.1"/>
    </source>
</evidence>
<dbReference type="EMBL" id="CP144536">
    <property type="protein sequence ID" value="WWC63265.1"/>
    <property type="molecule type" value="Genomic_DNA"/>
</dbReference>
<dbReference type="VEuPathDB" id="FungiDB:I303_05886"/>
<dbReference type="EMBL" id="KI894033">
    <property type="protein sequence ID" value="OBR83606.1"/>
    <property type="molecule type" value="Genomic_DNA"/>
</dbReference>
<evidence type="ECO:0000313" key="3">
    <source>
        <dbReference type="Proteomes" id="UP000078595"/>
    </source>
</evidence>
<dbReference type="RefSeq" id="XP_018261448.1">
    <property type="nucleotide sequence ID" value="XM_018409176.1"/>
</dbReference>
<name>A0A1A6A0N7_9TREE</name>
<dbReference type="KEGG" id="kdj:28969585"/>
<dbReference type="GeneID" id="28969585"/>
<gene>
    <name evidence="1" type="ORF">I303_05886</name>
    <name evidence="2" type="ORF">I303_105865</name>
</gene>
<reference evidence="2" key="2">
    <citation type="submission" date="2013-07" db="EMBL/GenBank/DDBJ databases">
        <authorList>
            <consortium name="The Broad Institute Genome Sequencing Platform"/>
            <person name="Cuomo C."/>
            <person name="Litvintseva A."/>
            <person name="Chen Y."/>
            <person name="Heitman J."/>
            <person name="Sun S."/>
            <person name="Springer D."/>
            <person name="Dromer F."/>
            <person name="Young S.K."/>
            <person name="Zeng Q."/>
            <person name="Gargeya S."/>
            <person name="Fitzgerald M."/>
            <person name="Abouelleil A."/>
            <person name="Alvarado L."/>
            <person name="Berlin A.M."/>
            <person name="Chapman S.B."/>
            <person name="Dewar J."/>
            <person name="Goldberg J."/>
            <person name="Griggs A."/>
            <person name="Gujja S."/>
            <person name="Hansen M."/>
            <person name="Howarth C."/>
            <person name="Imamovic A."/>
            <person name="Larimer J."/>
            <person name="McCowan C."/>
            <person name="Murphy C."/>
            <person name="Pearson M."/>
            <person name="Priest M."/>
            <person name="Roberts A."/>
            <person name="Saif S."/>
            <person name="Shea T."/>
            <person name="Sykes S."/>
            <person name="Wortman J."/>
            <person name="Nusbaum C."/>
            <person name="Birren B."/>
        </authorList>
    </citation>
    <scope>NUCLEOTIDE SEQUENCE</scope>
    <source>
        <strain evidence="2">CBS 10117</strain>
    </source>
</reference>
<organism evidence="1">
    <name type="scientific">Kwoniella dejecticola CBS 10117</name>
    <dbReference type="NCBI Taxonomy" id="1296121"/>
    <lineage>
        <taxon>Eukaryota</taxon>
        <taxon>Fungi</taxon>
        <taxon>Dikarya</taxon>
        <taxon>Basidiomycota</taxon>
        <taxon>Agaricomycotina</taxon>
        <taxon>Tremellomycetes</taxon>
        <taxon>Tremellales</taxon>
        <taxon>Cryptococcaceae</taxon>
        <taxon>Kwoniella</taxon>
    </lineage>
</organism>
<keyword evidence="3" id="KW-1185">Reference proteome</keyword>
<sequence>MHERWSLYSGDVQSSFKWQSSWLHAVAGVLARHDKLGNIGDPPLQSGWETGTYKLFDAKCDQVKIDVNASEILSEADTIVDTNPWLEGLETAALKLEPGFMGLDGDKITWGNAVSAFKMLTGKSATYETIKDKDHLFKLLYKARTDNIPMVFGSGSQGKVESHIIGWSWYQITSSSGYETKIWDTQDNAEYQQTLDEMAEYVQKVVYQE</sequence>
<dbReference type="AlphaFoldDB" id="A0A1A6A0N7"/>
<reference evidence="2" key="3">
    <citation type="submission" date="2024-02" db="EMBL/GenBank/DDBJ databases">
        <title>Comparative genomics of Cryptococcus and Kwoniella reveals pathogenesis evolution and contrasting modes of karyotype evolution via chromosome fusion or intercentromeric recombination.</title>
        <authorList>
            <person name="Coelho M.A."/>
            <person name="David-Palma M."/>
            <person name="Shea T."/>
            <person name="Bowers K."/>
            <person name="McGinley-Smith S."/>
            <person name="Mohammad A.W."/>
            <person name="Gnirke A."/>
            <person name="Yurkov A.M."/>
            <person name="Nowrousian M."/>
            <person name="Sun S."/>
            <person name="Cuomo C.A."/>
            <person name="Heitman J."/>
        </authorList>
    </citation>
    <scope>NUCLEOTIDE SEQUENCE</scope>
    <source>
        <strain evidence="2">CBS 10117</strain>
    </source>
</reference>
<accession>A0A1A6A0N7</accession>
<protein>
    <submittedName>
        <fullName evidence="1">Uncharacterized protein</fullName>
    </submittedName>
</protein>
<evidence type="ECO:0000313" key="2">
    <source>
        <dbReference type="EMBL" id="WWC63265.1"/>
    </source>
</evidence>
<proteinExistence type="predicted"/>
<dbReference type="Proteomes" id="UP000078595">
    <property type="component" value="Chromosome 7"/>
</dbReference>